<comment type="caution">
    <text evidence="3">The sequence shown here is derived from an EMBL/GenBank/DDBJ whole genome shotgun (WGS) entry which is preliminary data.</text>
</comment>
<protein>
    <recommendedName>
        <fullName evidence="2">WW domain-containing protein</fullName>
    </recommendedName>
</protein>
<feature type="compositionally biased region" description="Basic and acidic residues" evidence="1">
    <location>
        <begin position="807"/>
        <end position="845"/>
    </location>
</feature>
<feature type="compositionally biased region" description="Basic residues" evidence="1">
    <location>
        <begin position="1"/>
        <end position="21"/>
    </location>
</feature>
<feature type="compositionally biased region" description="Polar residues" evidence="1">
    <location>
        <begin position="476"/>
        <end position="490"/>
    </location>
</feature>
<dbReference type="InterPro" id="IPR036020">
    <property type="entry name" value="WW_dom_sf"/>
</dbReference>
<feature type="compositionally biased region" description="Basic and acidic residues" evidence="1">
    <location>
        <begin position="414"/>
        <end position="475"/>
    </location>
</feature>
<dbReference type="Gene3D" id="2.20.70.10">
    <property type="match status" value="1"/>
</dbReference>
<dbReference type="InterPro" id="IPR001202">
    <property type="entry name" value="WW_dom"/>
</dbReference>
<proteinExistence type="predicted"/>
<feature type="domain" description="WW" evidence="2">
    <location>
        <begin position="914"/>
        <end position="947"/>
    </location>
</feature>
<feature type="compositionally biased region" description="Basic and acidic residues" evidence="1">
    <location>
        <begin position="959"/>
        <end position="980"/>
    </location>
</feature>
<feature type="compositionally biased region" description="Basic and acidic residues" evidence="1">
    <location>
        <begin position="777"/>
        <end position="789"/>
    </location>
</feature>
<feature type="region of interest" description="Disordered" evidence="1">
    <location>
        <begin position="942"/>
        <end position="1007"/>
    </location>
</feature>
<feature type="compositionally biased region" description="Basic and acidic residues" evidence="1">
    <location>
        <begin position="678"/>
        <end position="707"/>
    </location>
</feature>
<name>A0A8H3QEW8_9GLOM</name>
<feature type="compositionally biased region" description="Basic and acidic residues" evidence="1">
    <location>
        <begin position="612"/>
        <end position="653"/>
    </location>
</feature>
<evidence type="ECO:0000259" key="2">
    <source>
        <dbReference type="PROSITE" id="PS50020"/>
    </source>
</evidence>
<evidence type="ECO:0000313" key="4">
    <source>
        <dbReference type="Proteomes" id="UP000615446"/>
    </source>
</evidence>
<feature type="compositionally biased region" description="Basic and acidic residues" evidence="1">
    <location>
        <begin position="595"/>
        <end position="605"/>
    </location>
</feature>
<feature type="compositionally biased region" description="Polar residues" evidence="1">
    <location>
        <begin position="1022"/>
        <end position="1057"/>
    </location>
</feature>
<dbReference type="EMBL" id="BLAL01000021">
    <property type="protein sequence ID" value="GES76507.1"/>
    <property type="molecule type" value="Genomic_DNA"/>
</dbReference>
<dbReference type="SMART" id="SM00456">
    <property type="entry name" value="WW"/>
    <property type="match status" value="1"/>
</dbReference>
<feature type="compositionally biased region" description="Polar residues" evidence="1">
    <location>
        <begin position="1080"/>
        <end position="1104"/>
    </location>
</feature>
<feature type="compositionally biased region" description="Basic and acidic residues" evidence="1">
    <location>
        <begin position="854"/>
        <end position="866"/>
    </location>
</feature>
<dbReference type="CDD" id="cd00201">
    <property type="entry name" value="WW"/>
    <property type="match status" value="1"/>
</dbReference>
<feature type="region of interest" description="Disordered" evidence="1">
    <location>
        <begin position="1129"/>
        <end position="1164"/>
    </location>
</feature>
<feature type="compositionally biased region" description="Basic and acidic residues" evidence="1">
    <location>
        <begin position="90"/>
        <end position="140"/>
    </location>
</feature>
<reference evidence="3" key="1">
    <citation type="submission" date="2019-10" db="EMBL/GenBank/DDBJ databases">
        <title>Conservation and host-specific expression of non-tandemly repeated heterogenous ribosome RNA gene in arbuscular mycorrhizal fungi.</title>
        <authorList>
            <person name="Maeda T."/>
            <person name="Kobayashi Y."/>
            <person name="Nakagawa T."/>
            <person name="Ezawa T."/>
            <person name="Yamaguchi K."/>
            <person name="Bino T."/>
            <person name="Nishimoto Y."/>
            <person name="Shigenobu S."/>
            <person name="Kawaguchi M."/>
        </authorList>
    </citation>
    <scope>NUCLEOTIDE SEQUENCE</scope>
    <source>
        <strain evidence="3">HR1</strain>
    </source>
</reference>
<feature type="region of interest" description="Disordered" evidence="1">
    <location>
        <begin position="414"/>
        <end position="566"/>
    </location>
</feature>
<gene>
    <name evidence="3" type="ORF">RCL2_000390900</name>
</gene>
<feature type="region of interest" description="Disordered" evidence="1">
    <location>
        <begin position="304"/>
        <end position="398"/>
    </location>
</feature>
<feature type="compositionally biased region" description="Basic and acidic residues" evidence="1">
    <location>
        <begin position="333"/>
        <end position="358"/>
    </location>
</feature>
<sequence>MKILKSKKKKETVNMGRKRNNNNKNNQPHTQASVSTHQPNIQIQSTEPPNKRKKRIQTTEQTTQAPRQSVFDRLGTKNSGTAPLPRQPTIKKEIKEHPSGIETRKSRRISDARKAEREQLEGEPKQESTQDDKNKSEGATKRNTTISKTNPNNVIKGGKREEPRPLRRNSYKQEQKQTVKEDDFQESEIPSTSNTKDIQKEAMEENTKTSQEMPKINTSPQSPVEYNFQNAEQVVNEIKDDETSENFVDSAEFIVQQQNNAVYEHISGLAQSDHESDIAKEDVVSIQADDDYLMGIEDEDQEMGEQFADQEFSESGQLFSLRSDRNMSPISDPYKDRERIREKEHGRNKDIDNKEIPLRMRNRATNSDDGRNSDRSYDRPSRETSIQQSHVDDRRTRLYERDIREREREERYNRAIATDRAHDDRNFDRDRRERERQDRYNKSLLEDKAHLDIPRRNERDRFQREFERNRNDHGSRTPNAETSSNSTIRGATSRSPSDSDKPPSRTRSPERVKREDRDLRPRDDAREWQPHQDFQRDRDRISRQRDDLSNRDRDPRIRDLSKEKEISSRDLKMQDINLRRNDQIDVAFRRSDERISNTRRLDDPRNAGIPDRNPRDPPPRDREKDSHYHRDQVLRPETIRNERQPAIRSKNETQSDSVYQDNRDKEPRQRNIQPNVLTEHDRPDKRKREDIELNNERKAYYDREQRVDANSFNQRLPEYRIRDKERDQRHREDYPSKDGNRVGINRDQDRDLTNRKEDRVSPTHDRNVGLPDLYRPSSDHLKEPDRRSLREYDYSVDKYRADYDRDIRDRVRDDPESRSNSVEKTDLQKHLYDRHQRESEKRRDIEDDQMSRTNRSEPTRRSDTERPVQNIMDQRDNIRDYPQEAHMQEEKNRDPQDQFMKESKKVPINEDEDPLPPHPWIKCKSSRNKDYYFNTQTRASQWNYPETGKNHQTQNDGNKIIDYDSHKDEDEPRKKIRLNENGESVVANTDMNPQIGHEDKTPTVNENDSANKEISLKDEISFDQQSELSPRQPRNSSTFLFSPSMPQSQLSPGTSAAFSPPHRSISSEYNERRFSCDYGIQSSPRRGSYVGSQPHSPQMSSLRSNPGPFNRGGSVDLYDRNDGFRNDEFISNRSLGDPRNITSPSGNNNNGMAPTFPGSPIRSARSGMYNSFGIDQSVSPGSRRSGVGRELPIFTQSRVRTVHEEERQYCGEEQSMKAEELPTSEVHNHEVESSNQTAVGQSYETFNEQNADEESDEDTWRSDEPIEYGTAETEPVSIFLFRRTSSKTNQGGAKKKFLNSRKEYEVVKSICGGKGMHLFKHSFATAHSRRE</sequence>
<feature type="compositionally biased region" description="Basic and acidic residues" evidence="1">
    <location>
        <begin position="158"/>
        <end position="182"/>
    </location>
</feature>
<feature type="compositionally biased region" description="Polar residues" evidence="1">
    <location>
        <begin position="208"/>
        <end position="224"/>
    </location>
</feature>
<dbReference type="PROSITE" id="PS50020">
    <property type="entry name" value="WW_DOMAIN_2"/>
    <property type="match status" value="1"/>
</dbReference>
<dbReference type="OrthoDB" id="2390149at2759"/>
<feature type="compositionally biased region" description="Basic and acidic residues" evidence="1">
    <location>
        <begin position="197"/>
        <end position="207"/>
    </location>
</feature>
<feature type="region of interest" description="Disordered" evidence="1">
    <location>
        <begin position="1"/>
        <end position="224"/>
    </location>
</feature>
<feature type="compositionally biased region" description="Basic and acidic residues" evidence="1">
    <location>
        <begin position="366"/>
        <end position="382"/>
    </location>
</feature>
<organism evidence="3 4">
    <name type="scientific">Rhizophagus clarus</name>
    <dbReference type="NCBI Taxonomy" id="94130"/>
    <lineage>
        <taxon>Eukaryota</taxon>
        <taxon>Fungi</taxon>
        <taxon>Fungi incertae sedis</taxon>
        <taxon>Mucoromycota</taxon>
        <taxon>Glomeromycotina</taxon>
        <taxon>Glomeromycetes</taxon>
        <taxon>Glomerales</taxon>
        <taxon>Glomeraceae</taxon>
        <taxon>Rhizophagus</taxon>
    </lineage>
</organism>
<accession>A0A8H3QEW8</accession>
<dbReference type="Proteomes" id="UP000615446">
    <property type="component" value="Unassembled WGS sequence"/>
</dbReference>
<feature type="region of interest" description="Disordered" evidence="1">
    <location>
        <begin position="1022"/>
        <end position="1116"/>
    </location>
</feature>
<feature type="compositionally biased region" description="Polar residues" evidence="1">
    <location>
        <begin position="1131"/>
        <end position="1152"/>
    </location>
</feature>
<dbReference type="SUPFAM" id="SSF51045">
    <property type="entry name" value="WW domain"/>
    <property type="match status" value="1"/>
</dbReference>
<feature type="region of interest" description="Disordered" evidence="1">
    <location>
        <begin position="595"/>
        <end position="789"/>
    </location>
</feature>
<dbReference type="PROSITE" id="PS01159">
    <property type="entry name" value="WW_DOMAIN_1"/>
    <property type="match status" value="1"/>
</dbReference>
<feature type="compositionally biased region" description="Basic and acidic residues" evidence="1">
    <location>
        <begin position="717"/>
        <end position="767"/>
    </location>
</feature>
<feature type="compositionally biased region" description="Polar residues" evidence="1">
    <location>
        <begin position="942"/>
        <end position="957"/>
    </location>
</feature>
<evidence type="ECO:0000256" key="1">
    <source>
        <dbReference type="SAM" id="MobiDB-lite"/>
    </source>
</evidence>
<feature type="compositionally biased region" description="Polar residues" evidence="1">
    <location>
        <begin position="58"/>
        <end position="67"/>
    </location>
</feature>
<feature type="region of interest" description="Disordered" evidence="1">
    <location>
        <begin position="807"/>
        <end position="876"/>
    </location>
</feature>
<feature type="compositionally biased region" description="Polar residues" evidence="1">
    <location>
        <begin position="141"/>
        <end position="153"/>
    </location>
</feature>
<feature type="compositionally biased region" description="Polar residues" evidence="1">
    <location>
        <begin position="27"/>
        <end position="48"/>
    </location>
</feature>
<feature type="compositionally biased region" description="Basic and acidic residues" evidence="1">
    <location>
        <begin position="497"/>
        <end position="566"/>
    </location>
</feature>
<evidence type="ECO:0000313" key="3">
    <source>
        <dbReference type="EMBL" id="GES76507.1"/>
    </source>
</evidence>